<organism evidence="8 10">
    <name type="scientific">Microtus ochrogaster</name>
    <name type="common">Prairie vole</name>
    <dbReference type="NCBI Taxonomy" id="79684"/>
    <lineage>
        <taxon>Eukaryota</taxon>
        <taxon>Metazoa</taxon>
        <taxon>Chordata</taxon>
        <taxon>Craniata</taxon>
        <taxon>Vertebrata</taxon>
        <taxon>Euteleostomi</taxon>
        <taxon>Mammalia</taxon>
        <taxon>Eutheria</taxon>
        <taxon>Euarchontoglires</taxon>
        <taxon>Glires</taxon>
        <taxon>Rodentia</taxon>
        <taxon>Myomorpha</taxon>
        <taxon>Muroidea</taxon>
        <taxon>Cricetidae</taxon>
        <taxon>Arvicolinae</taxon>
        <taxon>Microtus</taxon>
    </lineage>
</organism>
<evidence type="ECO:0000256" key="4">
    <source>
        <dbReference type="ARBA" id="ARBA00022833"/>
    </source>
</evidence>
<feature type="compositionally biased region" description="Basic and acidic residues" evidence="6">
    <location>
        <begin position="183"/>
        <end position="199"/>
    </location>
</feature>
<evidence type="ECO:0000313" key="9">
    <source>
        <dbReference type="EMBL" id="KAH0518323.1"/>
    </source>
</evidence>
<dbReference type="PROSITE" id="PS50199">
    <property type="entry name" value="ZF_RANBP2_2"/>
    <property type="match status" value="1"/>
</dbReference>
<dbReference type="InterPro" id="IPR028193">
    <property type="entry name" value="TEX13A-D_N"/>
</dbReference>
<dbReference type="EMBL" id="JAATJU010012267">
    <property type="protein sequence ID" value="KAH0518323.1"/>
    <property type="molecule type" value="Genomic_DNA"/>
</dbReference>
<name>A0A8J6KUD0_MICOH</name>
<dbReference type="PROSITE" id="PS01358">
    <property type="entry name" value="ZF_RANBP2_1"/>
    <property type="match status" value="1"/>
</dbReference>
<dbReference type="PANTHER" id="PTHR23111:SF106">
    <property type="entry name" value="TESTIS EXPRESSED 13A"/>
    <property type="match status" value="1"/>
</dbReference>
<evidence type="ECO:0000256" key="6">
    <source>
        <dbReference type="SAM" id="MobiDB-lite"/>
    </source>
</evidence>
<proteinExistence type="inferred from homology"/>
<feature type="region of interest" description="Disordered" evidence="6">
    <location>
        <begin position="164"/>
        <end position="199"/>
    </location>
</feature>
<dbReference type="InterPro" id="IPR001876">
    <property type="entry name" value="Znf_RanBP2"/>
</dbReference>
<dbReference type="GO" id="GO:0008270">
    <property type="term" value="F:zinc ion binding"/>
    <property type="evidence" value="ECO:0007669"/>
    <property type="project" value="UniProtKB-KW"/>
</dbReference>
<dbReference type="EMBL" id="JAATJU010022131">
    <property type="protein sequence ID" value="KAH0511898.1"/>
    <property type="molecule type" value="Genomic_DNA"/>
</dbReference>
<dbReference type="Gene3D" id="4.10.1060.10">
    <property type="entry name" value="Zinc finger, RanBP2-type"/>
    <property type="match status" value="1"/>
</dbReference>
<evidence type="ECO:0000256" key="2">
    <source>
        <dbReference type="ARBA" id="ARBA00022723"/>
    </source>
</evidence>
<dbReference type="PANTHER" id="PTHR23111">
    <property type="entry name" value="ZINC FINGER PROTEIN"/>
    <property type="match status" value="1"/>
</dbReference>
<evidence type="ECO:0000256" key="3">
    <source>
        <dbReference type="ARBA" id="ARBA00022771"/>
    </source>
</evidence>
<evidence type="ECO:0000256" key="1">
    <source>
        <dbReference type="ARBA" id="ARBA00008287"/>
    </source>
</evidence>
<keyword evidence="3 5" id="KW-0863">Zinc-finger</keyword>
<gene>
    <name evidence="8" type="ORF">LTLLF_147455</name>
    <name evidence="9" type="ORF">LTLLF_209255</name>
</gene>
<evidence type="ECO:0000313" key="8">
    <source>
        <dbReference type="EMBL" id="KAH0511898.1"/>
    </source>
</evidence>
<feature type="region of interest" description="Disordered" evidence="6">
    <location>
        <begin position="236"/>
        <end position="268"/>
    </location>
</feature>
<dbReference type="Proteomes" id="UP000710432">
    <property type="component" value="Unassembled WGS sequence"/>
</dbReference>
<feature type="domain" description="RanBP2-type" evidence="7">
    <location>
        <begin position="341"/>
        <end position="365"/>
    </location>
</feature>
<sequence>MNPEDPSSGFRHDKVLTFINEQMSKQPEGSAFYQENLSLSWEEVEEKLRLLLEDNKMPSQAQEACAWGGLALGVRFAWRQGNLQRHRVQWLHDFASLHRSAAHALASDLKKLTDQQEVERKEAAFQLQLAHTRLADVQRERDLLRLKLLHAELRAFPVGEMSGATRAPATAGGANAETQNAGETKEVTASDRAVGEPEKEVAMAAPGELEGTGELGGSIVGHFGIMDWKDYGLGLEEEGEEREDGKSTETLTCSDSGPLDLGSTSSPQSVTVQLPASFTYSYESPFPVTPTPSPPPSSLTEPQMPPYFMATDMNMFDIEGPTVYLQEPPKESQNSGAQQQRPGNWNCPWCENVNFSQCENCFHCGRQIWLQSPQ</sequence>
<dbReference type="AlphaFoldDB" id="A0A8J6KUD0"/>
<dbReference type="GO" id="GO:0003729">
    <property type="term" value="F:mRNA binding"/>
    <property type="evidence" value="ECO:0007669"/>
    <property type="project" value="TreeGrafter"/>
</dbReference>
<comment type="similarity">
    <text evidence="1">Belongs to the TEX13 family.</text>
</comment>
<reference evidence="8" key="1">
    <citation type="submission" date="2020-03" db="EMBL/GenBank/DDBJ databases">
        <title>Studies in the Genomics of Life Span.</title>
        <authorList>
            <person name="Glass D."/>
        </authorList>
    </citation>
    <scope>NUCLEOTIDE SEQUENCE</scope>
    <source>
        <strain evidence="8">LTLLF</strain>
        <tissue evidence="8">Muscle</tissue>
    </source>
</reference>
<accession>A0A8J6KUD0</accession>
<comment type="caution">
    <text evidence="8">The sequence shown here is derived from an EMBL/GenBank/DDBJ whole genome shotgun (WGS) entry which is preliminary data.</text>
</comment>
<evidence type="ECO:0000256" key="5">
    <source>
        <dbReference type="PROSITE-ProRule" id="PRU00322"/>
    </source>
</evidence>
<dbReference type="Pfam" id="PF15186">
    <property type="entry name" value="TEX13"/>
    <property type="match status" value="1"/>
</dbReference>
<keyword evidence="4" id="KW-0862">Zinc</keyword>
<evidence type="ECO:0000313" key="10">
    <source>
        <dbReference type="Proteomes" id="UP000710432"/>
    </source>
</evidence>
<evidence type="ECO:0000259" key="7">
    <source>
        <dbReference type="PROSITE" id="PS50199"/>
    </source>
</evidence>
<protein>
    <submittedName>
        <fullName evidence="8">Testis-expressed sequence 13A protein</fullName>
    </submittedName>
</protein>
<keyword evidence="2" id="KW-0479">Metal-binding</keyword>
<feature type="compositionally biased region" description="Low complexity" evidence="6">
    <location>
        <begin position="164"/>
        <end position="178"/>
    </location>
</feature>